<keyword evidence="6 9" id="KW-0812">Transmembrane</keyword>
<dbReference type="Proteomes" id="UP000189935">
    <property type="component" value="Chromosome I"/>
</dbReference>
<dbReference type="PRINTS" id="PR01490">
    <property type="entry name" value="RTXTOXIND"/>
</dbReference>
<reference evidence="13 14" key="1">
    <citation type="submission" date="2016-11" db="EMBL/GenBank/DDBJ databases">
        <authorList>
            <person name="Jaros S."/>
            <person name="Januszkiewicz K."/>
            <person name="Wedrychowicz H."/>
        </authorList>
    </citation>
    <scope>NUCLEOTIDE SEQUENCE [LARGE SCALE GENOMIC DNA]</scope>
    <source>
        <strain evidence="13 14">GAS499</strain>
    </source>
</reference>
<keyword evidence="7 9" id="KW-1133">Transmembrane helix</keyword>
<dbReference type="InterPro" id="IPR010129">
    <property type="entry name" value="T1SS_HlyD"/>
</dbReference>
<gene>
    <name evidence="13" type="ORF">SAMN05444159_0671</name>
</gene>
<comment type="subcellular location">
    <subcellularLocation>
        <location evidence="1 9">Cell inner membrane</location>
        <topology evidence="1 9">Single-pass membrane protein</topology>
    </subcellularLocation>
</comment>
<dbReference type="SUPFAM" id="SSF111369">
    <property type="entry name" value="HlyD-like secretion proteins"/>
    <property type="match status" value="1"/>
</dbReference>
<evidence type="ECO:0000313" key="13">
    <source>
        <dbReference type="EMBL" id="SHJ45727.1"/>
    </source>
</evidence>
<dbReference type="AlphaFoldDB" id="A0A1M6JGA7"/>
<dbReference type="Gene3D" id="2.40.30.170">
    <property type="match status" value="1"/>
</dbReference>
<dbReference type="EMBL" id="LT670844">
    <property type="protein sequence ID" value="SHJ45727.1"/>
    <property type="molecule type" value="Genomic_DNA"/>
</dbReference>
<feature type="coiled-coil region" evidence="10">
    <location>
        <begin position="199"/>
        <end position="226"/>
    </location>
</feature>
<dbReference type="RefSeq" id="WP_079536807.1">
    <property type="nucleotide sequence ID" value="NZ_LT670844.1"/>
</dbReference>
<evidence type="ECO:0000259" key="12">
    <source>
        <dbReference type="Pfam" id="PF26002"/>
    </source>
</evidence>
<evidence type="ECO:0000256" key="10">
    <source>
        <dbReference type="SAM" id="Coils"/>
    </source>
</evidence>
<dbReference type="InterPro" id="IPR058781">
    <property type="entry name" value="HH_AprE-like"/>
</dbReference>
<protein>
    <recommendedName>
        <fullName evidence="9">Membrane fusion protein (MFP) family protein</fullName>
    </recommendedName>
</protein>
<dbReference type="GO" id="GO:0015031">
    <property type="term" value="P:protein transport"/>
    <property type="evidence" value="ECO:0007669"/>
    <property type="project" value="InterPro"/>
</dbReference>
<feature type="transmembrane region" description="Helical" evidence="9">
    <location>
        <begin position="56"/>
        <end position="75"/>
    </location>
</feature>
<dbReference type="Pfam" id="PF25994">
    <property type="entry name" value="HH_AprE"/>
    <property type="match status" value="1"/>
</dbReference>
<dbReference type="Pfam" id="PF26002">
    <property type="entry name" value="Beta-barrel_AprE"/>
    <property type="match status" value="1"/>
</dbReference>
<keyword evidence="4 9" id="KW-1003">Cell membrane</keyword>
<evidence type="ECO:0000256" key="3">
    <source>
        <dbReference type="ARBA" id="ARBA00022448"/>
    </source>
</evidence>
<keyword evidence="10" id="KW-0175">Coiled coil</keyword>
<evidence type="ECO:0000256" key="6">
    <source>
        <dbReference type="ARBA" id="ARBA00022692"/>
    </source>
</evidence>
<accession>A0A1M6JGA7</accession>
<evidence type="ECO:0000259" key="11">
    <source>
        <dbReference type="Pfam" id="PF25994"/>
    </source>
</evidence>
<feature type="domain" description="AprE-like long alpha-helical hairpin" evidence="11">
    <location>
        <begin position="130"/>
        <end position="321"/>
    </location>
</feature>
<dbReference type="Gene3D" id="2.40.50.100">
    <property type="match status" value="1"/>
</dbReference>
<evidence type="ECO:0000256" key="4">
    <source>
        <dbReference type="ARBA" id="ARBA00022475"/>
    </source>
</evidence>
<sequence>MIWKRQETQAPSPDLLRERRFGVVITGIDEFVPLEFAWCSVPTPTSPRTRLRGVTLAGNLLILCFVLGLGTWSGFAPLESAAVASGVVESESSRKTIQHLEGGIIRKILVADGDVVRAGQTLISLEDTKARAEVQSLQGQLWDATAREARLQAEQHGHERVSFPAKLEMMQNESPSVAAVLTAQQRIFETRRQVFQSQAAVNREKKSQVEKEIEGLRAQESAASKRVEIVREEAATVAMLVDKGLERRPRLLNLQREMADIEGRRGEIVAQISRAGQVINESQATLLKLESDRQSEIAQSLREAQNQIFQIRERLQAAEDQLLRTAVRAPEDGVVTELRIHTLGGVIGAGAPLMDLVPRQDRLIVTARVRPEDIDVVRPGLSADVNLLPYNQRRVPPLQGTVTQVSADRLVDKRTDQPYYAAKIRVHPRVAGIDGVQIIPGMPAQVFIKTGRGTVALYALRPLLDSFNSAFRED</sequence>
<keyword evidence="8 9" id="KW-0472">Membrane</keyword>
<dbReference type="PANTHER" id="PTHR30386:SF17">
    <property type="entry name" value="ALKALINE PROTEASE SECRETION PROTEIN APRE"/>
    <property type="match status" value="1"/>
</dbReference>
<evidence type="ECO:0000256" key="1">
    <source>
        <dbReference type="ARBA" id="ARBA00004377"/>
    </source>
</evidence>
<proteinExistence type="inferred from homology"/>
<keyword evidence="5 9" id="KW-0997">Cell inner membrane</keyword>
<dbReference type="NCBIfam" id="TIGR01843">
    <property type="entry name" value="type_I_hlyD"/>
    <property type="match status" value="1"/>
</dbReference>
<name>A0A1M6JGA7_9BRAD</name>
<evidence type="ECO:0000256" key="2">
    <source>
        <dbReference type="ARBA" id="ARBA00009477"/>
    </source>
</evidence>
<keyword evidence="3 9" id="KW-0813">Transport</keyword>
<evidence type="ECO:0000256" key="7">
    <source>
        <dbReference type="ARBA" id="ARBA00022989"/>
    </source>
</evidence>
<dbReference type="PANTHER" id="PTHR30386">
    <property type="entry name" value="MEMBRANE FUSION SUBUNIT OF EMRAB-TOLC MULTIDRUG EFFLUX PUMP"/>
    <property type="match status" value="1"/>
</dbReference>
<comment type="similarity">
    <text evidence="2 9">Belongs to the membrane fusion protein (MFP) (TC 8.A.1) family.</text>
</comment>
<organism evidence="13 14">
    <name type="scientific">Bradyrhizobium lablabi</name>
    <dbReference type="NCBI Taxonomy" id="722472"/>
    <lineage>
        <taxon>Bacteria</taxon>
        <taxon>Pseudomonadati</taxon>
        <taxon>Pseudomonadota</taxon>
        <taxon>Alphaproteobacteria</taxon>
        <taxon>Hyphomicrobiales</taxon>
        <taxon>Nitrobacteraceae</taxon>
        <taxon>Bradyrhizobium</taxon>
    </lineage>
</organism>
<dbReference type="InterPro" id="IPR050739">
    <property type="entry name" value="MFP"/>
</dbReference>
<evidence type="ECO:0000256" key="8">
    <source>
        <dbReference type="ARBA" id="ARBA00023136"/>
    </source>
</evidence>
<evidence type="ECO:0000313" key="14">
    <source>
        <dbReference type="Proteomes" id="UP000189935"/>
    </source>
</evidence>
<evidence type="ECO:0000256" key="9">
    <source>
        <dbReference type="RuleBase" id="RU365093"/>
    </source>
</evidence>
<dbReference type="InterPro" id="IPR058982">
    <property type="entry name" value="Beta-barrel_AprE"/>
</dbReference>
<evidence type="ECO:0000256" key="5">
    <source>
        <dbReference type="ARBA" id="ARBA00022519"/>
    </source>
</evidence>
<dbReference type="GO" id="GO:0005886">
    <property type="term" value="C:plasma membrane"/>
    <property type="evidence" value="ECO:0007669"/>
    <property type="project" value="UniProtKB-SubCell"/>
</dbReference>
<feature type="domain" description="AprE-like beta-barrel" evidence="12">
    <location>
        <begin position="363"/>
        <end position="451"/>
    </location>
</feature>